<accession>A0A7T5VB46</accession>
<dbReference type="GO" id="GO:0016887">
    <property type="term" value="F:ATP hydrolysis activity"/>
    <property type="evidence" value="ECO:0007669"/>
    <property type="project" value="InterPro"/>
</dbReference>
<dbReference type="InterPro" id="IPR027417">
    <property type="entry name" value="P-loop_NTPase"/>
</dbReference>
<evidence type="ECO:0000259" key="2">
    <source>
        <dbReference type="Pfam" id="PF13175"/>
    </source>
</evidence>
<dbReference type="Proteomes" id="UP000596092">
    <property type="component" value="Chromosome"/>
</dbReference>
<dbReference type="Gene3D" id="3.40.50.300">
    <property type="entry name" value="P-loop containing nucleotide triphosphate hydrolases"/>
    <property type="match status" value="1"/>
</dbReference>
<keyword evidence="5" id="KW-1185">Reference proteome</keyword>
<dbReference type="PANTHER" id="PTHR43581:SF2">
    <property type="entry name" value="EXCINUCLEASE ATPASE SUBUNIT"/>
    <property type="match status" value="1"/>
</dbReference>
<proteinExistence type="predicted"/>
<dbReference type="Pfam" id="PF13175">
    <property type="entry name" value="AAA_15"/>
    <property type="match status" value="1"/>
</dbReference>
<dbReference type="Pfam" id="PF13304">
    <property type="entry name" value="AAA_21"/>
    <property type="match status" value="1"/>
</dbReference>
<feature type="domain" description="DUF3696" evidence="1">
    <location>
        <begin position="514"/>
        <end position="560"/>
    </location>
</feature>
<feature type="domain" description="ATPase AAA-type core" evidence="3">
    <location>
        <begin position="421"/>
        <end position="493"/>
    </location>
</feature>
<dbReference type="Pfam" id="PF12476">
    <property type="entry name" value="DUF3696"/>
    <property type="match status" value="1"/>
</dbReference>
<protein>
    <submittedName>
        <fullName evidence="4">DUF3696 domain-containing protein</fullName>
    </submittedName>
</protein>
<dbReference type="AlphaFoldDB" id="A0A7T5VB46"/>
<name>A0A7T5VB46_9BACT</name>
<dbReference type="InterPro" id="IPR022532">
    <property type="entry name" value="DUF3696"/>
</dbReference>
<evidence type="ECO:0000313" key="5">
    <source>
        <dbReference type="Proteomes" id="UP000596092"/>
    </source>
</evidence>
<dbReference type="SUPFAM" id="SSF52540">
    <property type="entry name" value="P-loop containing nucleoside triphosphate hydrolases"/>
    <property type="match status" value="1"/>
</dbReference>
<reference evidence="4 5" key="1">
    <citation type="submission" date="2020-05" db="EMBL/GenBank/DDBJ databases">
        <title>Complete genome of Desulfobulbus oligotrophicus.</title>
        <authorList>
            <person name="Podar M."/>
        </authorList>
    </citation>
    <scope>NUCLEOTIDE SEQUENCE [LARGE SCALE GENOMIC DNA]</scope>
    <source>
        <strain evidence="4 5">Prop6</strain>
    </source>
</reference>
<gene>
    <name evidence="4" type="ORF">HP555_01625</name>
</gene>
<dbReference type="EMBL" id="CP054140">
    <property type="protein sequence ID" value="QQG64649.1"/>
    <property type="molecule type" value="Genomic_DNA"/>
</dbReference>
<dbReference type="PANTHER" id="PTHR43581">
    <property type="entry name" value="ATP/GTP PHOSPHATASE"/>
    <property type="match status" value="1"/>
</dbReference>
<evidence type="ECO:0000259" key="1">
    <source>
        <dbReference type="Pfam" id="PF12476"/>
    </source>
</evidence>
<organism evidence="4 5">
    <name type="scientific">Desulfobulbus oligotrophicus</name>
    <dbReference type="NCBI Taxonomy" id="1909699"/>
    <lineage>
        <taxon>Bacteria</taxon>
        <taxon>Pseudomonadati</taxon>
        <taxon>Thermodesulfobacteriota</taxon>
        <taxon>Desulfobulbia</taxon>
        <taxon>Desulfobulbales</taxon>
        <taxon>Desulfobulbaceae</taxon>
        <taxon>Desulfobulbus</taxon>
    </lineage>
</organism>
<sequence>MSITAITIQNFKGIREPIRIEIKPITLLFGPNSAGKSTIVQALHYAREVFERYNLNPDRTLLGGESIDLGGFESLVHQHDKSLPVKMSFELDLSREDLPTYADGEVRYIGTDMLDNAGSGYLLEVLPRISKATIGITIRWSELTASPYAAVYNVSVNDSELVTIEASADGQQIYISKINPYNAILLEEGVAPEDARNNAARLFTETNEFFSPESGDFWGDLAISDLGAMLTPLFQYMNFKNGIPGLSKPINLLRQNSAIPHWEKNLSLDNSIWAEDIEFEDRPNFTRLLSSLIVGPGELVRDGLRKLCYVGPLRNIPGRNHKPATSPDNSRWSNGLAAYDTLFFSDEAFIDQVNEWLTDEGRLNSGYRVEVKKYRELENDHPLMLAILQGRILDEDKDLRDQLLALPVLRRLLIRDEARNIELAPQDIGVGISQVLPVVVAALYHKTGIVAIEQPELHIHPAFQVALGDLFIEQIRQRPDLTFILETHSEHLMLRFLRRIRETGENDALENRTLSPEELSIYFIEQGDSGISCLSIRVDEDGDFIDRWPRGFFTERAGELF</sequence>
<feature type="domain" description="Endonuclease GajA/Old nuclease/RecF-like AAA" evidence="2">
    <location>
        <begin position="1"/>
        <end position="45"/>
    </location>
</feature>
<dbReference type="KEGG" id="dog:HP555_01625"/>
<dbReference type="RefSeq" id="WP_199263482.1">
    <property type="nucleotide sequence ID" value="NZ_CP054140.1"/>
</dbReference>
<evidence type="ECO:0000259" key="3">
    <source>
        <dbReference type="Pfam" id="PF13304"/>
    </source>
</evidence>
<dbReference type="InterPro" id="IPR041685">
    <property type="entry name" value="AAA_GajA/Old/RecF-like"/>
</dbReference>
<evidence type="ECO:0000313" key="4">
    <source>
        <dbReference type="EMBL" id="QQG64649.1"/>
    </source>
</evidence>
<dbReference type="GO" id="GO:0005524">
    <property type="term" value="F:ATP binding"/>
    <property type="evidence" value="ECO:0007669"/>
    <property type="project" value="InterPro"/>
</dbReference>
<dbReference type="InterPro" id="IPR003959">
    <property type="entry name" value="ATPase_AAA_core"/>
</dbReference>
<dbReference type="InterPro" id="IPR051396">
    <property type="entry name" value="Bact_Antivir_Def_Nuclease"/>
</dbReference>